<organism evidence="3 4">
    <name type="scientific">Nocardioides silvaticus</name>
    <dbReference type="NCBI Taxonomy" id="2201891"/>
    <lineage>
        <taxon>Bacteria</taxon>
        <taxon>Bacillati</taxon>
        <taxon>Actinomycetota</taxon>
        <taxon>Actinomycetes</taxon>
        <taxon>Propionibacteriales</taxon>
        <taxon>Nocardioidaceae</taxon>
        <taxon>Nocardioides</taxon>
    </lineage>
</organism>
<name>A0A316TN66_9ACTN</name>
<protein>
    <recommendedName>
        <fullName evidence="5">DUF4190 domain-containing protein</fullName>
    </recommendedName>
</protein>
<dbReference type="OrthoDB" id="3733716at2"/>
<feature type="transmembrane region" description="Helical" evidence="2">
    <location>
        <begin position="35"/>
        <end position="56"/>
    </location>
</feature>
<comment type="caution">
    <text evidence="3">The sequence shown here is derived from an EMBL/GenBank/DDBJ whole genome shotgun (WGS) entry which is preliminary data.</text>
</comment>
<sequence>MSYNQPPPPPGGGYGAPQPAYGGGGQAEHPQGTTILILGIVGLVCCGIAAIVAWIMGNKAQAEIDAGQYAPTSTVKIGRILGMVGTILTALGLVFYLLFFVLLASS</sequence>
<evidence type="ECO:0000313" key="3">
    <source>
        <dbReference type="EMBL" id="PWN03614.1"/>
    </source>
</evidence>
<keyword evidence="2" id="KW-0812">Transmembrane</keyword>
<keyword evidence="2" id="KW-0472">Membrane</keyword>
<dbReference type="EMBL" id="QGDD01000002">
    <property type="protein sequence ID" value="PWN03614.1"/>
    <property type="molecule type" value="Genomic_DNA"/>
</dbReference>
<accession>A0A316TN66</accession>
<reference evidence="3 4" key="1">
    <citation type="submission" date="2018-05" db="EMBL/GenBank/DDBJ databases">
        <title>Nocardioides silvaticus genome.</title>
        <authorList>
            <person name="Li C."/>
            <person name="Wang G."/>
        </authorList>
    </citation>
    <scope>NUCLEOTIDE SEQUENCE [LARGE SCALE GENOMIC DNA]</scope>
    <source>
        <strain evidence="3 4">CCTCC AB 2018079</strain>
    </source>
</reference>
<evidence type="ECO:0000256" key="2">
    <source>
        <dbReference type="SAM" id="Phobius"/>
    </source>
</evidence>
<evidence type="ECO:0000313" key="4">
    <source>
        <dbReference type="Proteomes" id="UP000245507"/>
    </source>
</evidence>
<feature type="transmembrane region" description="Helical" evidence="2">
    <location>
        <begin position="77"/>
        <end position="104"/>
    </location>
</feature>
<evidence type="ECO:0008006" key="5">
    <source>
        <dbReference type="Google" id="ProtNLM"/>
    </source>
</evidence>
<feature type="region of interest" description="Disordered" evidence="1">
    <location>
        <begin position="1"/>
        <end position="28"/>
    </location>
</feature>
<evidence type="ECO:0000256" key="1">
    <source>
        <dbReference type="SAM" id="MobiDB-lite"/>
    </source>
</evidence>
<dbReference type="AlphaFoldDB" id="A0A316TN66"/>
<dbReference type="Proteomes" id="UP000245507">
    <property type="component" value="Unassembled WGS sequence"/>
</dbReference>
<keyword evidence="4" id="KW-1185">Reference proteome</keyword>
<keyword evidence="2" id="KW-1133">Transmembrane helix</keyword>
<proteinExistence type="predicted"/>
<gene>
    <name evidence="3" type="ORF">DJ010_05805</name>
</gene>
<feature type="compositionally biased region" description="Pro residues" evidence="1">
    <location>
        <begin position="1"/>
        <end position="11"/>
    </location>
</feature>
<dbReference type="RefSeq" id="WP_109692702.1">
    <property type="nucleotide sequence ID" value="NZ_QGDD01000002.1"/>
</dbReference>